<feature type="region of interest" description="Disordered" evidence="1">
    <location>
        <begin position="297"/>
        <end position="317"/>
    </location>
</feature>
<dbReference type="Proteomes" id="UP001150238">
    <property type="component" value="Unassembled WGS sequence"/>
</dbReference>
<name>A0A9W9AUY0_9AGAR</name>
<protein>
    <submittedName>
        <fullName evidence="2">Uncharacterized protein</fullName>
    </submittedName>
</protein>
<evidence type="ECO:0000313" key="2">
    <source>
        <dbReference type="EMBL" id="KAJ4491236.1"/>
    </source>
</evidence>
<evidence type="ECO:0000313" key="3">
    <source>
        <dbReference type="Proteomes" id="UP001150238"/>
    </source>
</evidence>
<organism evidence="2 3">
    <name type="scientific">Lentinula lateritia</name>
    <dbReference type="NCBI Taxonomy" id="40482"/>
    <lineage>
        <taxon>Eukaryota</taxon>
        <taxon>Fungi</taxon>
        <taxon>Dikarya</taxon>
        <taxon>Basidiomycota</taxon>
        <taxon>Agaricomycotina</taxon>
        <taxon>Agaricomycetes</taxon>
        <taxon>Agaricomycetidae</taxon>
        <taxon>Agaricales</taxon>
        <taxon>Marasmiineae</taxon>
        <taxon>Omphalotaceae</taxon>
        <taxon>Lentinula</taxon>
    </lineage>
</organism>
<comment type="caution">
    <text evidence="2">The sequence shown here is derived from an EMBL/GenBank/DDBJ whole genome shotgun (WGS) entry which is preliminary data.</text>
</comment>
<dbReference type="AlphaFoldDB" id="A0A9W9AUY0"/>
<reference evidence="2" key="2">
    <citation type="journal article" date="2023" name="Proc. Natl. Acad. Sci. U.S.A.">
        <title>A global phylogenomic analysis of the shiitake genus Lentinula.</title>
        <authorList>
            <person name="Sierra-Patev S."/>
            <person name="Min B."/>
            <person name="Naranjo-Ortiz M."/>
            <person name="Looney B."/>
            <person name="Konkel Z."/>
            <person name="Slot J.C."/>
            <person name="Sakamoto Y."/>
            <person name="Steenwyk J.L."/>
            <person name="Rokas A."/>
            <person name="Carro J."/>
            <person name="Camarero S."/>
            <person name="Ferreira P."/>
            <person name="Molpeceres G."/>
            <person name="Ruiz-Duenas F.J."/>
            <person name="Serrano A."/>
            <person name="Henrissat B."/>
            <person name="Drula E."/>
            <person name="Hughes K.W."/>
            <person name="Mata J.L."/>
            <person name="Ishikawa N.K."/>
            <person name="Vargas-Isla R."/>
            <person name="Ushijima S."/>
            <person name="Smith C.A."/>
            <person name="Donoghue J."/>
            <person name="Ahrendt S."/>
            <person name="Andreopoulos W."/>
            <person name="He G."/>
            <person name="LaButti K."/>
            <person name="Lipzen A."/>
            <person name="Ng V."/>
            <person name="Riley R."/>
            <person name="Sandor L."/>
            <person name="Barry K."/>
            <person name="Martinez A.T."/>
            <person name="Xiao Y."/>
            <person name="Gibbons J.G."/>
            <person name="Terashima K."/>
            <person name="Grigoriev I.V."/>
            <person name="Hibbett D."/>
        </authorList>
    </citation>
    <scope>NUCLEOTIDE SEQUENCE</scope>
    <source>
        <strain evidence="2">Sp2 HRB7682 ss15</strain>
    </source>
</reference>
<dbReference type="EMBL" id="JANVFS010000006">
    <property type="protein sequence ID" value="KAJ4491236.1"/>
    <property type="molecule type" value="Genomic_DNA"/>
</dbReference>
<sequence>MSTYSLFTYRTCIVLVDCSERIVAVLGGVPPGSRGSDWRNSMDNLTAAVKECSMKSTFTAKEMNHPRGDFTARAAGFSYGGGRERPGNVRITGEGNKAAMDELLKHEDMVRLVGFTNSLYNSFNHKTYVEYKETLESHLVHDPRLRPTSSKTVFAATTVNFGPRTIVPPHIDGGNTGHGWCSDSSLGPYNPDKGGHLVLWNLGLIIRFPPGATVLFPSALITHSTVPIQPDETRYSIVQYSAGGLFRWRNNGWCSDKVFLQKASKDQLKQRKVENAQRWSMNLEKFTHWSDLIAGDWQGKRRAGKSEEGPPEKRSRY</sequence>
<gene>
    <name evidence="2" type="ORF">C8J55DRAFT_421460</name>
</gene>
<reference evidence="2" key="1">
    <citation type="submission" date="2022-08" db="EMBL/GenBank/DDBJ databases">
        <authorList>
            <consortium name="DOE Joint Genome Institute"/>
            <person name="Min B."/>
            <person name="Riley R."/>
            <person name="Sierra-Patev S."/>
            <person name="Naranjo-Ortiz M."/>
            <person name="Looney B."/>
            <person name="Konkel Z."/>
            <person name="Slot J.C."/>
            <person name="Sakamoto Y."/>
            <person name="Steenwyk J.L."/>
            <person name="Rokas A."/>
            <person name="Carro J."/>
            <person name="Camarero S."/>
            <person name="Ferreira P."/>
            <person name="Molpeceres G."/>
            <person name="Ruiz-Duenas F.J."/>
            <person name="Serrano A."/>
            <person name="Henrissat B."/>
            <person name="Drula E."/>
            <person name="Hughes K.W."/>
            <person name="Mata J.L."/>
            <person name="Ishikawa N.K."/>
            <person name="Vargas-Isla R."/>
            <person name="Ushijima S."/>
            <person name="Smith C.A."/>
            <person name="Ahrendt S."/>
            <person name="Andreopoulos W."/>
            <person name="He G."/>
            <person name="Labutti K."/>
            <person name="Lipzen A."/>
            <person name="Ng V."/>
            <person name="Sandor L."/>
            <person name="Barry K."/>
            <person name="Martinez A.T."/>
            <person name="Xiao Y."/>
            <person name="Gibbons J.G."/>
            <person name="Terashima K."/>
            <person name="Hibbett D.S."/>
            <person name="Grigoriev I.V."/>
        </authorList>
    </citation>
    <scope>NUCLEOTIDE SEQUENCE</scope>
    <source>
        <strain evidence="2">Sp2 HRB7682 ss15</strain>
    </source>
</reference>
<accession>A0A9W9AUY0</accession>
<dbReference type="Gene3D" id="3.60.130.30">
    <property type="match status" value="1"/>
</dbReference>
<evidence type="ECO:0000256" key="1">
    <source>
        <dbReference type="SAM" id="MobiDB-lite"/>
    </source>
</evidence>
<feature type="compositionally biased region" description="Basic and acidic residues" evidence="1">
    <location>
        <begin position="304"/>
        <end position="317"/>
    </location>
</feature>
<proteinExistence type="predicted"/>